<dbReference type="InterPro" id="IPR000873">
    <property type="entry name" value="AMP-dep_synth/lig_dom"/>
</dbReference>
<dbReference type="InterPro" id="IPR042099">
    <property type="entry name" value="ANL_N_sf"/>
</dbReference>
<evidence type="ECO:0000259" key="3">
    <source>
        <dbReference type="PROSITE" id="PS50075"/>
    </source>
</evidence>
<keyword evidence="1" id="KW-0596">Phosphopantetheine</keyword>
<dbReference type="PROSITE" id="PS00455">
    <property type="entry name" value="AMP_BINDING"/>
    <property type="match status" value="1"/>
</dbReference>
<dbReference type="Proteomes" id="UP000593566">
    <property type="component" value="Unassembled WGS sequence"/>
</dbReference>
<dbReference type="InterPro" id="IPR020845">
    <property type="entry name" value="AMP-binding_CS"/>
</dbReference>
<keyword evidence="5" id="KW-1185">Reference proteome</keyword>
<dbReference type="Pfam" id="PF00550">
    <property type="entry name" value="PP-binding"/>
    <property type="match status" value="1"/>
</dbReference>
<dbReference type="Pfam" id="PF07993">
    <property type="entry name" value="NAD_binding_4"/>
    <property type="match status" value="1"/>
</dbReference>
<dbReference type="SUPFAM" id="SSF56801">
    <property type="entry name" value="Acetyl-CoA synthetase-like"/>
    <property type="match status" value="1"/>
</dbReference>
<sequence length="1082" mass="118179">MAKKIPDLEKNIPDLRNFVLVSLDDLLTGTSEHDLYDKTHAEGVKDPVLICHTSGSTGAPKPIILPNGAFNVIDNQRRLSKLEGRKNMDYSLFDLQGKGFINTFPGFHIGGIVAMTALPIWYDSLVVMVPSNRPANGEIMGQIMSQMPIRGIFKPPTVFEELLDIPEGLKQILRTESVMCVEVWRTNDHYRRHPAHPNLFTFRGRGDDVLVLSNREKFQPVITESIIQGHPSIERALVVGTGRFQPALVIEPKVHPADAEAFIQEIWPIVQRANQEAAAHGKIFRGKIILTTPDKPFIRAGKGSVTRPKSTALYADEIEALFSDSVGEKELGVLSQEQVQDTAAPKASLGAYVRSILPDLPEGADGDKDDFFAHGLDSVQTIELASGLRALLHPHLNPSDLSTVAAKAIYAISTVDSLAEYIKGLLGMTTGTGGDVATKRAARMSAMLDKYSTGLPKAKNGAMQTKGAAHTNGISRANGVAHITGTSPMLCVVLTGSTGSLGTQLLQPLIIDPQASKVVCLNRADNALQRTQDAFAQRTVKVDLSKAEFHKAQFADVRFGLSTEAYDTLRDEGDVVIHNAWTVNSNQSLESFEDHIRGVRNFIDLNNSTARRPRIMFVSSISSIANYSGCYPNASFIPDESLTPTDYAVALPMGYGESKHVAERMLAVAAERSGVKVDILRLGQVAGPIAPHRRCWNRNGWFPSLIQTSKALGYLPDKLMDVDWIPADVLARIIRDLAHQDHGGIQTYNLINPHSRDWKTLVPFVQRMIGGEVVPLKGWIVRSRAVDADDKAEVAGKPALKILDWFGDVEAGLSAGKEGLKYATANGREASETMRELGPVSEEWMGHWSGELGLWEGLAFIMITTLPPKQSTMAALDPTLFLTAGSPYHAAVQLIYKLPGKYRLVRRTHHTHIVHGTNLAYRDLVCPSRGTADVTLRAATDDQYEVELMHTTAVELRTWDGQTATKVEKRAFRITNGQWSLWAVRTTDEGVDVVAGKLADLTLSVAGGPERVGPAEGDAVQKAALNGGPWRDGQGVNAVAMCVWVGKQPCWQLMHQVDRQKPAASEVCSDEFWPVVEDAGNG</sequence>
<evidence type="ECO:0000256" key="1">
    <source>
        <dbReference type="ARBA" id="ARBA00022450"/>
    </source>
</evidence>
<dbReference type="PANTHER" id="PTHR43439:SF2">
    <property type="entry name" value="ENZYME, PUTATIVE (JCVI)-RELATED"/>
    <property type="match status" value="1"/>
</dbReference>
<evidence type="ECO:0000313" key="4">
    <source>
        <dbReference type="EMBL" id="KAF6222781.1"/>
    </source>
</evidence>
<keyword evidence="2" id="KW-0597">Phosphoprotein</keyword>
<dbReference type="InterPro" id="IPR013120">
    <property type="entry name" value="FAR_NAD-bd"/>
</dbReference>
<protein>
    <recommendedName>
        <fullName evidence="3">Carrier domain-containing protein</fullName>
    </recommendedName>
</protein>
<reference evidence="4 5" key="1">
    <citation type="journal article" date="2020" name="Genomics">
        <title>Complete, high-quality genomes from long-read metagenomic sequencing of two wolf lichen thalli reveals enigmatic genome architecture.</title>
        <authorList>
            <person name="McKenzie S.K."/>
            <person name="Walston R.F."/>
            <person name="Allen J.L."/>
        </authorList>
    </citation>
    <scope>NUCLEOTIDE SEQUENCE [LARGE SCALE GENOMIC DNA]</scope>
    <source>
        <strain evidence="4">WasteWater1</strain>
    </source>
</reference>
<dbReference type="SUPFAM" id="SSF51735">
    <property type="entry name" value="NAD(P)-binding Rossmann-fold domains"/>
    <property type="match status" value="1"/>
</dbReference>
<evidence type="ECO:0000313" key="5">
    <source>
        <dbReference type="Proteomes" id="UP000593566"/>
    </source>
</evidence>
<dbReference type="InterPro" id="IPR036291">
    <property type="entry name" value="NAD(P)-bd_dom_sf"/>
</dbReference>
<proteinExistence type="predicted"/>
<evidence type="ECO:0000256" key="2">
    <source>
        <dbReference type="ARBA" id="ARBA00022553"/>
    </source>
</evidence>
<dbReference type="PANTHER" id="PTHR43439">
    <property type="entry name" value="PHENYLACETATE-COENZYME A LIGASE"/>
    <property type="match status" value="1"/>
</dbReference>
<comment type="caution">
    <text evidence="4">The sequence shown here is derived from an EMBL/GenBank/DDBJ whole genome shotgun (WGS) entry which is preliminary data.</text>
</comment>
<dbReference type="InterPro" id="IPR036736">
    <property type="entry name" value="ACP-like_sf"/>
</dbReference>
<name>A0A8H6CGI3_9LECA</name>
<feature type="domain" description="Carrier" evidence="3">
    <location>
        <begin position="343"/>
        <end position="426"/>
    </location>
</feature>
<organism evidence="4 5">
    <name type="scientific">Letharia lupina</name>
    <dbReference type="NCBI Taxonomy" id="560253"/>
    <lineage>
        <taxon>Eukaryota</taxon>
        <taxon>Fungi</taxon>
        <taxon>Dikarya</taxon>
        <taxon>Ascomycota</taxon>
        <taxon>Pezizomycotina</taxon>
        <taxon>Lecanoromycetes</taxon>
        <taxon>OSLEUM clade</taxon>
        <taxon>Lecanoromycetidae</taxon>
        <taxon>Lecanorales</taxon>
        <taxon>Lecanorineae</taxon>
        <taxon>Parmeliaceae</taxon>
        <taxon>Letharia</taxon>
    </lineage>
</organism>
<dbReference type="AlphaFoldDB" id="A0A8H6CGI3"/>
<dbReference type="Pfam" id="PF00501">
    <property type="entry name" value="AMP-binding"/>
    <property type="match status" value="1"/>
</dbReference>
<dbReference type="PROSITE" id="PS50075">
    <property type="entry name" value="CARRIER"/>
    <property type="match status" value="1"/>
</dbReference>
<dbReference type="RefSeq" id="XP_037152127.1">
    <property type="nucleotide sequence ID" value="XM_037291765.1"/>
</dbReference>
<dbReference type="InterPro" id="IPR009081">
    <property type="entry name" value="PP-bd_ACP"/>
</dbReference>
<dbReference type="GeneID" id="59329247"/>
<accession>A0A8H6CGI3</accession>
<dbReference type="InterPro" id="IPR051414">
    <property type="entry name" value="Adenylate-forming_Reductase"/>
</dbReference>
<dbReference type="Pfam" id="PF23562">
    <property type="entry name" value="AMP-binding_C_3"/>
    <property type="match status" value="1"/>
</dbReference>
<dbReference type="Gene3D" id="3.40.50.12780">
    <property type="entry name" value="N-terminal domain of ligase-like"/>
    <property type="match status" value="1"/>
</dbReference>
<dbReference type="Gene3D" id="3.40.50.720">
    <property type="entry name" value="NAD(P)-binding Rossmann-like Domain"/>
    <property type="match status" value="1"/>
</dbReference>
<gene>
    <name evidence="4" type="ORF">HO133_000829</name>
</gene>
<dbReference type="SUPFAM" id="SSF47336">
    <property type="entry name" value="ACP-like"/>
    <property type="match status" value="1"/>
</dbReference>
<dbReference type="EMBL" id="JACCJB010000011">
    <property type="protein sequence ID" value="KAF6222781.1"/>
    <property type="molecule type" value="Genomic_DNA"/>
</dbReference>